<reference evidence="8 9" key="2">
    <citation type="submission" date="2017-10" db="EMBL/GenBank/DDBJ databases">
        <title>Genome analyses suggest a sexual origin of heterokaryosis in a supposedly ancient asexual fungus.</title>
        <authorList>
            <person name="Corradi N."/>
            <person name="Sedzielewska K."/>
            <person name="Noel J."/>
            <person name="Charron P."/>
            <person name="Farinelli L."/>
            <person name="Marton T."/>
            <person name="Kruger M."/>
            <person name="Pelin A."/>
            <person name="Brachmann A."/>
            <person name="Corradi N."/>
        </authorList>
    </citation>
    <scope>NUCLEOTIDE SEQUENCE [LARGE SCALE GENOMIC DNA]</scope>
    <source>
        <strain evidence="8 9">A1</strain>
    </source>
</reference>
<dbReference type="VEuPathDB" id="FungiDB:RhiirFUN_007234"/>
<evidence type="ECO:0000313" key="8">
    <source>
        <dbReference type="EMBL" id="PKC73103.1"/>
    </source>
</evidence>
<dbReference type="GO" id="GO:0007018">
    <property type="term" value="P:microtubule-based movement"/>
    <property type="evidence" value="ECO:0007669"/>
    <property type="project" value="InterPro"/>
</dbReference>
<evidence type="ECO:0000256" key="2">
    <source>
        <dbReference type="ARBA" id="ARBA00022490"/>
    </source>
</evidence>
<evidence type="ECO:0000256" key="6">
    <source>
        <dbReference type="SAM" id="Coils"/>
    </source>
</evidence>
<feature type="coiled-coil region" evidence="6">
    <location>
        <begin position="83"/>
        <end position="220"/>
    </location>
</feature>
<evidence type="ECO:0000313" key="9">
    <source>
        <dbReference type="Proteomes" id="UP000232688"/>
    </source>
</evidence>
<evidence type="ECO:0000256" key="3">
    <source>
        <dbReference type="ARBA" id="ARBA00022741"/>
    </source>
</evidence>
<feature type="region of interest" description="Disordered" evidence="7">
    <location>
        <begin position="591"/>
        <end position="614"/>
    </location>
</feature>
<feature type="region of interest" description="Disordered" evidence="7">
    <location>
        <begin position="620"/>
        <end position="639"/>
    </location>
</feature>
<feature type="compositionally biased region" description="Basic and acidic residues" evidence="7">
    <location>
        <begin position="669"/>
        <end position="684"/>
    </location>
</feature>
<dbReference type="InterPro" id="IPR027640">
    <property type="entry name" value="Kinesin-like_fam"/>
</dbReference>
<proteinExistence type="predicted"/>
<feature type="compositionally biased region" description="Low complexity" evidence="7">
    <location>
        <begin position="762"/>
        <end position="776"/>
    </location>
</feature>
<dbReference type="GO" id="GO:0005524">
    <property type="term" value="F:ATP binding"/>
    <property type="evidence" value="ECO:0007669"/>
    <property type="project" value="UniProtKB-KW"/>
</dbReference>
<evidence type="ECO:0000256" key="4">
    <source>
        <dbReference type="ARBA" id="ARBA00022840"/>
    </source>
</evidence>
<keyword evidence="5 6" id="KW-0175">Coiled coil</keyword>
<dbReference type="Proteomes" id="UP000232688">
    <property type="component" value="Unassembled WGS sequence"/>
</dbReference>
<dbReference type="EMBL" id="LLXH01000099">
    <property type="protein sequence ID" value="PKC73103.1"/>
    <property type="molecule type" value="Genomic_DNA"/>
</dbReference>
<feature type="region of interest" description="Disordered" evidence="7">
    <location>
        <begin position="1"/>
        <end position="47"/>
    </location>
</feature>
<dbReference type="AlphaFoldDB" id="A0A2N0SC27"/>
<dbReference type="PANTHER" id="PTHR47969:SF15">
    <property type="entry name" value="CHROMOSOME-ASSOCIATED KINESIN KIF4A-RELATED"/>
    <property type="match status" value="1"/>
</dbReference>
<accession>A0A2N0SC27</accession>
<dbReference type="GO" id="GO:0003777">
    <property type="term" value="F:microtubule motor activity"/>
    <property type="evidence" value="ECO:0007669"/>
    <property type="project" value="InterPro"/>
</dbReference>
<dbReference type="VEuPathDB" id="FungiDB:FUN_005064"/>
<feature type="coiled-coil region" evidence="6">
    <location>
        <begin position="301"/>
        <end position="331"/>
    </location>
</feature>
<feature type="compositionally biased region" description="Polar residues" evidence="7">
    <location>
        <begin position="807"/>
        <end position="817"/>
    </location>
</feature>
<dbReference type="GO" id="GO:0005737">
    <property type="term" value="C:cytoplasm"/>
    <property type="evidence" value="ECO:0007669"/>
    <property type="project" value="UniProtKB-SubCell"/>
</dbReference>
<feature type="region of interest" description="Disordered" evidence="7">
    <location>
        <begin position="244"/>
        <end position="269"/>
    </location>
</feature>
<dbReference type="Pfam" id="PF25764">
    <property type="entry name" value="KIF21A_4th"/>
    <property type="match status" value="1"/>
</dbReference>
<dbReference type="GO" id="GO:0051231">
    <property type="term" value="P:spindle elongation"/>
    <property type="evidence" value="ECO:0007669"/>
    <property type="project" value="TreeGrafter"/>
</dbReference>
<protein>
    <submittedName>
        <fullName evidence="8">Uncharacterized protein</fullName>
    </submittedName>
</protein>
<comment type="caution">
    <text evidence="8">The sequence shown here is derived from an EMBL/GenBank/DDBJ whole genome shotgun (WGS) entry which is preliminary data.</text>
</comment>
<reference evidence="8 9" key="1">
    <citation type="submission" date="2017-10" db="EMBL/GenBank/DDBJ databases">
        <title>Extensive intraspecific genome diversity in a model arbuscular mycorrhizal fungus.</title>
        <authorList>
            <person name="Chen E.C.H."/>
            <person name="Morin E."/>
            <person name="Baudet D."/>
            <person name="Noel J."/>
            <person name="Ndikumana S."/>
            <person name="Charron P."/>
            <person name="St-Onge C."/>
            <person name="Giorgi J."/>
            <person name="Grigoriev I.V."/>
            <person name="Roux C."/>
            <person name="Martin F.M."/>
            <person name="Corradi N."/>
        </authorList>
    </citation>
    <scope>NUCLEOTIDE SEQUENCE [LARGE SCALE GENOMIC DNA]</scope>
    <source>
        <strain evidence="8 9">A1</strain>
    </source>
</reference>
<keyword evidence="4" id="KW-0067">ATP-binding</keyword>
<feature type="region of interest" description="Disordered" evidence="7">
    <location>
        <begin position="756"/>
        <end position="817"/>
    </location>
</feature>
<dbReference type="GO" id="GO:0005875">
    <property type="term" value="C:microtubule associated complex"/>
    <property type="evidence" value="ECO:0007669"/>
    <property type="project" value="TreeGrafter"/>
</dbReference>
<feature type="compositionally biased region" description="Polar residues" evidence="7">
    <location>
        <begin position="29"/>
        <end position="47"/>
    </location>
</feature>
<keyword evidence="2" id="KW-0963">Cytoplasm</keyword>
<comment type="subcellular location">
    <subcellularLocation>
        <location evidence="1">Cytoplasm</location>
    </subcellularLocation>
</comment>
<dbReference type="PANTHER" id="PTHR47969">
    <property type="entry name" value="CHROMOSOME-ASSOCIATED KINESIN KIF4A-RELATED"/>
    <property type="match status" value="1"/>
</dbReference>
<organism evidence="8 9">
    <name type="scientific">Rhizophagus irregularis</name>
    <dbReference type="NCBI Taxonomy" id="588596"/>
    <lineage>
        <taxon>Eukaryota</taxon>
        <taxon>Fungi</taxon>
        <taxon>Fungi incertae sedis</taxon>
        <taxon>Mucoromycota</taxon>
        <taxon>Glomeromycotina</taxon>
        <taxon>Glomeromycetes</taxon>
        <taxon>Glomerales</taxon>
        <taxon>Glomeraceae</taxon>
        <taxon>Rhizophagus</taxon>
    </lineage>
</organism>
<sequence>MMSNNSKEKRKSSSVSFSEIQTIEVPEWQESNAPQPTRRTSNSSRSVCFSDRPISPCLSKSSQNSTGCSSQQEQNVIALTRMLHQIQADIAVKEQLVSQLEQTDQEYTYMRAQYEQRLADMQEALITLQQERNAAVKRAQNASTGVSTRDKNSIPTELKARYEHEMKRLIQEIGELRRKYNEATQSNATSRNQNETILKKKAAQERMKRLEKTSEMQKIMLEKRQKEILQKNGKLKSVTALLKRTTTHNHERNQSTSSNGKESRRSSDDLSPIRYEIFASDYDKRNFLDEAIYKYINGRQIDELIVKRNNLQEENELLEEHKKIITNEIENELGGDTQALDDKIEMITSEIAYINAKIRSLQSSIAAEQEESCIKTGKAEKKFSFILPENATPDDIYDVVVRILQNLDQFESYTILESFFKDIVELRIGDWSRQMTLEQQEKTITDLRKTLLAMRRAAVLTTSGYEKKNRELEEALRLGGRSLSPEKRELQMDDIENSTSKAIFLLEHRLDQAYVGVEAAFSAGTFGTPSQIGSSSRHNSYFVNDDAAYFFSSLLSASPMNTGNNNRASFSRSPVPLSWLNLQPRVKVSEQVNEIQSSTPEVPTNSKRKDSGYNDFSIRSVINNNVRPSNSQSKDENISPSIELGNLHLERTSSLSSQFFKRTRSIDQPLERSRSSDQHLERRKSSVQFSSSLHDGSTILAHSRQSCLTSAGFYLESGGDCPRVNGYLSSGDRRRSQSSIALRGSKDIIAAYHMRQSPYGHSSPDSSDAVSVTSTTSEREKRALMSLHTHTRSETPTGDNIFDRLSKSQTQSSSETW</sequence>
<evidence type="ECO:0000256" key="5">
    <source>
        <dbReference type="ARBA" id="ARBA00023054"/>
    </source>
</evidence>
<feature type="compositionally biased region" description="Polar residues" evidence="7">
    <location>
        <begin position="620"/>
        <end position="632"/>
    </location>
</feature>
<feature type="compositionally biased region" description="Polar residues" evidence="7">
    <location>
        <begin position="591"/>
        <end position="605"/>
    </location>
</feature>
<name>A0A2N0SC27_9GLOM</name>
<gene>
    <name evidence="8" type="ORF">RhiirA1_437828</name>
</gene>
<dbReference type="GO" id="GO:0007052">
    <property type="term" value="P:mitotic spindle organization"/>
    <property type="evidence" value="ECO:0007669"/>
    <property type="project" value="TreeGrafter"/>
</dbReference>
<evidence type="ECO:0000256" key="1">
    <source>
        <dbReference type="ARBA" id="ARBA00004496"/>
    </source>
</evidence>
<feature type="region of interest" description="Disordered" evidence="7">
    <location>
        <begin position="666"/>
        <end position="691"/>
    </location>
</feature>
<keyword evidence="3" id="KW-0547">Nucleotide-binding</keyword>
<evidence type="ECO:0000256" key="7">
    <source>
        <dbReference type="SAM" id="MobiDB-lite"/>
    </source>
</evidence>
<dbReference type="VEuPathDB" id="FungiDB:RhiirA1_437828"/>